<dbReference type="EMBL" id="RPFW01000002">
    <property type="protein sequence ID" value="TVZ05180.1"/>
    <property type="molecule type" value="Genomic_DNA"/>
</dbReference>
<evidence type="ECO:0000313" key="2">
    <source>
        <dbReference type="EMBL" id="TVZ05180.1"/>
    </source>
</evidence>
<evidence type="ECO:0000259" key="1">
    <source>
        <dbReference type="Pfam" id="PF01370"/>
    </source>
</evidence>
<accession>A0A6P2C1Z6</accession>
<dbReference type="InterPro" id="IPR050177">
    <property type="entry name" value="Lipid_A_modif_metabolic_enz"/>
</dbReference>
<dbReference type="RefSeq" id="WP_145852883.1">
    <property type="nucleotide sequence ID" value="NZ_RPFW01000002.1"/>
</dbReference>
<gene>
    <name evidence="2" type="ORF">EAS64_11325</name>
</gene>
<organism evidence="2 3">
    <name type="scientific">Trebonia kvetii</name>
    <dbReference type="NCBI Taxonomy" id="2480626"/>
    <lineage>
        <taxon>Bacteria</taxon>
        <taxon>Bacillati</taxon>
        <taxon>Actinomycetota</taxon>
        <taxon>Actinomycetes</taxon>
        <taxon>Streptosporangiales</taxon>
        <taxon>Treboniaceae</taxon>
        <taxon>Trebonia</taxon>
    </lineage>
</organism>
<dbReference type="AlphaFoldDB" id="A0A6P2C1Z6"/>
<dbReference type="InterPro" id="IPR036291">
    <property type="entry name" value="NAD(P)-bd_dom_sf"/>
</dbReference>
<dbReference type="Gene3D" id="3.40.50.720">
    <property type="entry name" value="NAD(P)-binding Rossmann-like Domain"/>
    <property type="match status" value="1"/>
</dbReference>
<sequence length="323" mass="34759">MRILILGGTRFAGRAIVEAALGRGDSVTMFNRGQSNPGLYPGAETVLGDRTKNLSPLDNREFDAVIDVACYDPAAARLSAEAFARRTGRYVFVSTVSVYASQATTEAQLEDAPLAALKPDSTDFAENYGANKALCEQVIQEVYGDRSLIGRPGLISGPYDPTDRFPYWPRRIARGGRVLAPGDPGDLMQVIDARDLAAFLLDGLHRDRRGVYNLTGAPRPFGTLLDLCRTATYSDAEPVWISTERLVAAGVDPGMGIPLWVGEPGYEAFNDVDSSHAVGAGLACRPLTETIRDTLAWDLGRGGPETEGLDPAEEQRLLDELAG</sequence>
<feature type="domain" description="NAD-dependent epimerase/dehydratase" evidence="1">
    <location>
        <begin position="3"/>
        <end position="206"/>
    </location>
</feature>
<comment type="caution">
    <text evidence="2">The sequence shown here is derived from an EMBL/GenBank/DDBJ whole genome shotgun (WGS) entry which is preliminary data.</text>
</comment>
<proteinExistence type="predicted"/>
<dbReference type="PANTHER" id="PTHR43245">
    <property type="entry name" value="BIFUNCTIONAL POLYMYXIN RESISTANCE PROTEIN ARNA"/>
    <property type="match status" value="1"/>
</dbReference>
<evidence type="ECO:0000313" key="3">
    <source>
        <dbReference type="Proteomes" id="UP000460272"/>
    </source>
</evidence>
<dbReference type="SUPFAM" id="SSF51735">
    <property type="entry name" value="NAD(P)-binding Rossmann-fold domains"/>
    <property type="match status" value="1"/>
</dbReference>
<dbReference type="InterPro" id="IPR001509">
    <property type="entry name" value="Epimerase_deHydtase"/>
</dbReference>
<dbReference type="Pfam" id="PF01370">
    <property type="entry name" value="Epimerase"/>
    <property type="match status" value="1"/>
</dbReference>
<dbReference type="PANTHER" id="PTHR43245:SF13">
    <property type="entry name" value="UDP-D-APIOSE_UDP-D-XYLOSE SYNTHASE 2"/>
    <property type="match status" value="1"/>
</dbReference>
<dbReference type="OrthoDB" id="7941246at2"/>
<protein>
    <submittedName>
        <fullName evidence="2">NAD-dependent epimerase/dehydratase family protein</fullName>
    </submittedName>
</protein>
<keyword evidence="3" id="KW-1185">Reference proteome</keyword>
<dbReference type="Proteomes" id="UP000460272">
    <property type="component" value="Unassembled WGS sequence"/>
</dbReference>
<name>A0A6P2C1Z6_9ACTN</name>
<reference evidence="2 3" key="1">
    <citation type="submission" date="2018-11" db="EMBL/GenBank/DDBJ databases">
        <title>Trebonia kvetii gen.nov., sp.nov., a novel acidophilic actinobacterium, and proposal of the new actinobacterial family Treboniaceae fam. nov.</title>
        <authorList>
            <person name="Rapoport D."/>
            <person name="Sagova-Mareckova M."/>
            <person name="Sedlacek I."/>
            <person name="Provaznik J."/>
            <person name="Kralova S."/>
            <person name="Pavlinic D."/>
            <person name="Benes V."/>
            <person name="Kopecky J."/>
        </authorList>
    </citation>
    <scope>NUCLEOTIDE SEQUENCE [LARGE SCALE GENOMIC DNA]</scope>
    <source>
        <strain evidence="2 3">15Tr583</strain>
    </source>
</reference>